<dbReference type="SMART" id="SM00195">
    <property type="entry name" value="DSPc"/>
    <property type="match status" value="1"/>
</dbReference>
<dbReference type="GO" id="GO:0033550">
    <property type="term" value="F:MAP kinase tyrosine phosphatase activity"/>
    <property type="evidence" value="ECO:0007669"/>
    <property type="project" value="TreeGrafter"/>
</dbReference>
<dbReference type="Gene3D" id="3.90.190.10">
    <property type="entry name" value="Protein tyrosine phosphatase superfamily"/>
    <property type="match status" value="1"/>
</dbReference>
<reference evidence="5" key="1">
    <citation type="journal article" date="2020" name="Nature">
        <title>Giant virus diversity and host interactions through global metagenomics.</title>
        <authorList>
            <person name="Schulz F."/>
            <person name="Roux S."/>
            <person name="Paez-Espino D."/>
            <person name="Jungbluth S."/>
            <person name="Walsh D.A."/>
            <person name="Denef V.J."/>
            <person name="McMahon K.D."/>
            <person name="Konstantinidis K.T."/>
            <person name="Eloe-Fadrosh E.A."/>
            <person name="Kyrpides N.C."/>
            <person name="Woyke T."/>
        </authorList>
    </citation>
    <scope>NUCLEOTIDE SEQUENCE</scope>
    <source>
        <strain evidence="5">GVMAG-M-3300025880-76</strain>
    </source>
</reference>
<dbReference type="PROSITE" id="PS50054">
    <property type="entry name" value="TYR_PHOSPHATASE_DUAL"/>
    <property type="match status" value="1"/>
</dbReference>
<dbReference type="GO" id="GO:0005737">
    <property type="term" value="C:cytoplasm"/>
    <property type="evidence" value="ECO:0007669"/>
    <property type="project" value="TreeGrafter"/>
</dbReference>
<keyword evidence="1" id="KW-0378">Hydrolase</keyword>
<dbReference type="InterPro" id="IPR029021">
    <property type="entry name" value="Prot-tyrosine_phosphatase-like"/>
</dbReference>
<evidence type="ECO:0000259" key="3">
    <source>
        <dbReference type="PROSITE" id="PS50054"/>
    </source>
</evidence>
<name>A0A6C0JD56_9ZZZZ</name>
<dbReference type="InterPro" id="IPR016130">
    <property type="entry name" value="Tyr_Pase_AS"/>
</dbReference>
<dbReference type="AlphaFoldDB" id="A0A6C0JD56"/>
<dbReference type="InterPro" id="IPR000387">
    <property type="entry name" value="Tyr_Pase_dom"/>
</dbReference>
<evidence type="ECO:0000256" key="2">
    <source>
        <dbReference type="ARBA" id="ARBA00022912"/>
    </source>
</evidence>
<dbReference type="PANTHER" id="PTHR10159">
    <property type="entry name" value="DUAL SPECIFICITY PROTEIN PHOSPHATASE"/>
    <property type="match status" value="1"/>
</dbReference>
<accession>A0A6C0JD56</accession>
<evidence type="ECO:0000313" key="5">
    <source>
        <dbReference type="EMBL" id="QHU02831.1"/>
    </source>
</evidence>
<dbReference type="Pfam" id="PF00782">
    <property type="entry name" value="DSPc"/>
    <property type="match status" value="1"/>
</dbReference>
<feature type="domain" description="Tyrosine-protein phosphatase" evidence="3">
    <location>
        <begin position="44"/>
        <end position="194"/>
    </location>
</feature>
<dbReference type="GO" id="GO:0008330">
    <property type="term" value="F:protein tyrosine/threonine phosphatase activity"/>
    <property type="evidence" value="ECO:0007669"/>
    <property type="project" value="TreeGrafter"/>
</dbReference>
<dbReference type="InterPro" id="IPR000340">
    <property type="entry name" value="Dual-sp_phosphatase_cat-dom"/>
</dbReference>
<dbReference type="PROSITE" id="PS00383">
    <property type="entry name" value="TYR_PHOSPHATASE_1"/>
    <property type="match status" value="1"/>
</dbReference>
<dbReference type="SUPFAM" id="SSF52799">
    <property type="entry name" value="(Phosphotyrosine protein) phosphatases II"/>
    <property type="match status" value="1"/>
</dbReference>
<dbReference type="GO" id="GO:0043409">
    <property type="term" value="P:negative regulation of MAPK cascade"/>
    <property type="evidence" value="ECO:0007669"/>
    <property type="project" value="TreeGrafter"/>
</dbReference>
<sequence length="203" mass="23734">MTYLERLKNQFYEIYILFYTTVYRTIYRYFGLFITDVIYTVLPKYSLICDNLYISEYSTANDKQFITDNGIKLIINVTKELPFEDPSNGSIEQIRIPVDDDGSPISNEALLKYVQDNNIYDTVTRHLDTKQGVLVHCKSGVQRSPTVVAMILMKKLNIPFNEATRMIQKERYPTFFPFNNFIIALKEYEKILSQTQNNINETG</sequence>
<protein>
    <recommendedName>
        <fullName evidence="6">Tyrosine specific protein phosphatases domain-containing protein</fullName>
    </recommendedName>
</protein>
<dbReference type="EMBL" id="MN740364">
    <property type="protein sequence ID" value="QHU02831.1"/>
    <property type="molecule type" value="Genomic_DNA"/>
</dbReference>
<proteinExistence type="predicted"/>
<organism evidence="5">
    <name type="scientific">viral metagenome</name>
    <dbReference type="NCBI Taxonomy" id="1070528"/>
    <lineage>
        <taxon>unclassified sequences</taxon>
        <taxon>metagenomes</taxon>
        <taxon>organismal metagenomes</taxon>
    </lineage>
</organism>
<dbReference type="InterPro" id="IPR020422">
    <property type="entry name" value="TYR_PHOSPHATASE_DUAL_dom"/>
</dbReference>
<keyword evidence="2" id="KW-0904">Protein phosphatase</keyword>
<feature type="domain" description="Tyrosine specific protein phosphatases" evidence="4">
    <location>
        <begin position="108"/>
        <end position="171"/>
    </location>
</feature>
<dbReference type="PROSITE" id="PS50056">
    <property type="entry name" value="TYR_PHOSPHATASE_2"/>
    <property type="match status" value="1"/>
</dbReference>
<evidence type="ECO:0000259" key="4">
    <source>
        <dbReference type="PROSITE" id="PS50056"/>
    </source>
</evidence>
<dbReference type="GO" id="GO:0017017">
    <property type="term" value="F:MAP kinase tyrosine/serine/threonine phosphatase activity"/>
    <property type="evidence" value="ECO:0007669"/>
    <property type="project" value="TreeGrafter"/>
</dbReference>
<dbReference type="CDD" id="cd14498">
    <property type="entry name" value="DSP"/>
    <property type="match status" value="1"/>
</dbReference>
<evidence type="ECO:0008006" key="6">
    <source>
        <dbReference type="Google" id="ProtNLM"/>
    </source>
</evidence>
<evidence type="ECO:0000256" key="1">
    <source>
        <dbReference type="ARBA" id="ARBA00022801"/>
    </source>
</evidence>
<dbReference type="PANTHER" id="PTHR10159:SF519">
    <property type="entry name" value="DUAL SPECIFICITY PROTEIN PHOSPHATASE MPK3"/>
    <property type="match status" value="1"/>
</dbReference>